<accession>G0V576</accession>
<reference evidence="4" key="1">
    <citation type="journal article" date="2011" name="Proc. Natl. Acad. Sci. U.S.A.">
        <title>Evolutionary erosion of yeast sex chromosomes by mating-type switching accidents.</title>
        <authorList>
            <person name="Gordon J.L."/>
            <person name="Armisen D."/>
            <person name="Proux-Wera E."/>
            <person name="Oheigeartaigh S.S."/>
            <person name="Byrne K.P."/>
            <person name="Wolfe K.H."/>
        </authorList>
    </citation>
    <scope>NUCLEOTIDE SEQUENCE [LARGE SCALE GENOMIC DNA]</scope>
    <source>
        <strain evidence="4">ATCC 76901 / BCRC 22586 / CBS 4309 / NBRC 1992 / NRRL Y-12630</strain>
    </source>
</reference>
<dbReference type="HOGENOM" id="CLU_006977_1_0_1"/>
<gene>
    <name evidence="3" type="primary">NCAS0A00520</name>
    <name evidence="3" type="ordered locus">NCAS_0A00520</name>
</gene>
<feature type="compositionally biased region" description="Polar residues" evidence="1">
    <location>
        <begin position="861"/>
        <end position="873"/>
    </location>
</feature>
<dbReference type="OrthoDB" id="5563754at2759"/>
<dbReference type="InterPro" id="IPR011993">
    <property type="entry name" value="PH-like_dom_sf"/>
</dbReference>
<dbReference type="InterPro" id="IPR058155">
    <property type="entry name" value="Skg3/CAF120-like_PH"/>
</dbReference>
<dbReference type="SUPFAM" id="SSF50729">
    <property type="entry name" value="PH domain-like"/>
    <property type="match status" value="1"/>
</dbReference>
<evidence type="ECO:0000313" key="3">
    <source>
        <dbReference type="EMBL" id="CCC66612.1"/>
    </source>
</evidence>
<dbReference type="PROSITE" id="PS50003">
    <property type="entry name" value="PH_DOMAIN"/>
    <property type="match status" value="1"/>
</dbReference>
<feature type="compositionally biased region" description="Polar residues" evidence="1">
    <location>
        <begin position="738"/>
        <end position="750"/>
    </location>
</feature>
<feature type="region of interest" description="Disordered" evidence="1">
    <location>
        <begin position="703"/>
        <end position="979"/>
    </location>
</feature>
<dbReference type="GO" id="GO:0005935">
    <property type="term" value="C:cellular bud neck"/>
    <property type="evidence" value="ECO:0007669"/>
    <property type="project" value="EnsemblFungi"/>
</dbReference>
<dbReference type="RefSeq" id="XP_003673003.1">
    <property type="nucleotide sequence ID" value="XM_003672955.1"/>
</dbReference>
<feature type="compositionally biased region" description="Low complexity" evidence="1">
    <location>
        <begin position="771"/>
        <end position="786"/>
    </location>
</feature>
<sequence length="979" mass="109392">MRRIFSSSKSPGNSPKNISATSFPSPKSSSSSSKNAMPSPVTPDQDGTDPLSPELVPIVTLLSSQVHRRYHDGVLLVLEDLKNDGTPAERKWKEVYGVLIGTQLALWDAKELAGGPQHHISEYKLKQLASKPTYINFTDAILKTLDSQDNVVTESNQRLDNVLVVSTTLKNRYFLQYSNKESFNQWNAAIRLSVFECTSLQEAYTGAFISSRGSRLGDIKILLADTKFKYEDWVSVRFGPGMPWKRCYAVISQGTGKEKKGKMQLGEINFYENDKKIKKANSMTTVTGARAIYAVYPSSPRLIDESTIIKLEGSITMGKKEEPQESSLFIMPEKHNAVPGYDTIIRFLIPAMNAFKLYGRPKRLTANKDDPESLLFALPVLPCIYYLNVEDLYPMVNSSSSMYWTNYEWREQIRGLLQRKLTSGYSGCGSTSDLTMSVMSPVIGSSELFDGPSSPIMSPLLNHSRQAMRSNPGSNERLAVTTERNISNPMLRRQITPNEQENNSKIDNTLGSAPLYHTNTNRLKENVPRASSPLGQPETTRNIPAGMKLNIVDSNFEKFDDPSTNPYRKTSPKKKSDLSRHNTGTSDLFDLYTDYSTEPFGMSSSVTKDKRHNKTEEKTNPFSHRARQISPRKQNSVPVDDISKDLADIDVLGSGEDLLKDLNLNGDFSGKTIMDNNDTNVFDPDFMEQDQLLQSEQLYKNSAATTAARRQPQMNSHSNVENNSSKNIRRPYPEDAYGTNTSKPTHQTPVTPVDQVQRIRLPPANNSGFRQQPAQGPAQPKPQQLQVEMGNPYRTRPSQEPTPQQINVPSHPGSKLHQRPPNGFSPNSMAPNYPNRGMPPPQQQQQHHPSNLPKLPPHQNGPYNNYGKQSPYNPQGKRIPPAMHNPYQQHPQYMPNGPQMQQRPMGQYRGPPPSQAPHQALRSPGYPPAFPHGNRPPPNQNQAYPPPVPSNNIKPTKPGGGGFSQFMPPSQSNNNPYSH</sequence>
<evidence type="ECO:0000256" key="1">
    <source>
        <dbReference type="SAM" id="MobiDB-lite"/>
    </source>
</evidence>
<dbReference type="Proteomes" id="UP000001640">
    <property type="component" value="Chromosome 1"/>
</dbReference>
<feature type="region of interest" description="Disordered" evidence="1">
    <location>
        <begin position="1"/>
        <end position="52"/>
    </location>
</feature>
<dbReference type="eggNOG" id="ENOG502QPV9">
    <property type="taxonomic scope" value="Eukaryota"/>
</dbReference>
<feature type="compositionally biased region" description="Pro residues" evidence="1">
    <location>
        <begin position="925"/>
        <end position="949"/>
    </location>
</feature>
<feature type="compositionally biased region" description="Low complexity" evidence="1">
    <location>
        <begin position="1"/>
        <end position="39"/>
    </location>
</feature>
<organism evidence="3 4">
    <name type="scientific">Naumovozyma castellii</name>
    <name type="common">Yeast</name>
    <name type="synonym">Saccharomyces castellii</name>
    <dbReference type="NCBI Taxonomy" id="27288"/>
    <lineage>
        <taxon>Eukaryota</taxon>
        <taxon>Fungi</taxon>
        <taxon>Dikarya</taxon>
        <taxon>Ascomycota</taxon>
        <taxon>Saccharomycotina</taxon>
        <taxon>Saccharomycetes</taxon>
        <taxon>Saccharomycetales</taxon>
        <taxon>Saccharomycetaceae</taxon>
        <taxon>Naumovozyma</taxon>
    </lineage>
</organism>
<dbReference type="OMA" id="HHISEYK"/>
<dbReference type="EMBL" id="HE576752">
    <property type="protein sequence ID" value="CCC66612.1"/>
    <property type="molecule type" value="Genomic_DNA"/>
</dbReference>
<dbReference type="Pfam" id="PF25381">
    <property type="entry name" value="PH_26"/>
    <property type="match status" value="1"/>
</dbReference>
<dbReference type="InParanoid" id="G0V576"/>
<feature type="domain" description="PH" evidence="2">
    <location>
        <begin position="68"/>
        <end position="195"/>
    </location>
</feature>
<feature type="region of interest" description="Disordered" evidence="1">
    <location>
        <begin position="497"/>
        <end position="589"/>
    </location>
</feature>
<dbReference type="AlphaFoldDB" id="G0V576"/>
<dbReference type="PANTHER" id="PTHR36721:SF1">
    <property type="entry name" value="OS04G0446401 PROTEIN"/>
    <property type="match status" value="1"/>
</dbReference>
<feature type="compositionally biased region" description="Polar residues" evidence="1">
    <location>
        <begin position="533"/>
        <end position="542"/>
    </location>
</feature>
<dbReference type="GeneID" id="96900101"/>
<feature type="region of interest" description="Disordered" evidence="1">
    <location>
        <begin position="601"/>
        <end position="638"/>
    </location>
</feature>
<evidence type="ECO:0000313" key="4">
    <source>
        <dbReference type="Proteomes" id="UP000001640"/>
    </source>
</evidence>
<evidence type="ECO:0000259" key="2">
    <source>
        <dbReference type="PROSITE" id="PS50003"/>
    </source>
</evidence>
<dbReference type="InterPro" id="IPR001849">
    <property type="entry name" value="PH_domain"/>
</dbReference>
<dbReference type="Pfam" id="PF00169">
    <property type="entry name" value="PH"/>
    <property type="match status" value="1"/>
</dbReference>
<feature type="compositionally biased region" description="Polar residues" evidence="1">
    <location>
        <begin position="967"/>
        <end position="979"/>
    </location>
</feature>
<dbReference type="STRING" id="1064592.G0V576"/>
<feature type="compositionally biased region" description="Polar residues" evidence="1">
    <location>
        <begin position="497"/>
        <end position="521"/>
    </location>
</feature>
<keyword evidence="4" id="KW-1185">Reference proteome</keyword>
<feature type="compositionally biased region" description="Polar residues" evidence="1">
    <location>
        <begin position="796"/>
        <end position="808"/>
    </location>
</feature>
<dbReference type="Gene3D" id="2.30.29.30">
    <property type="entry name" value="Pleckstrin-homology domain (PH domain)/Phosphotyrosine-binding domain (PTB)"/>
    <property type="match status" value="1"/>
</dbReference>
<dbReference type="KEGG" id="ncs:NCAS_0A00520"/>
<dbReference type="SMART" id="SM00233">
    <property type="entry name" value="PH"/>
    <property type="match status" value="1"/>
</dbReference>
<protein>
    <recommendedName>
        <fullName evidence="2">PH domain-containing protein</fullName>
    </recommendedName>
</protein>
<reference key="2">
    <citation type="submission" date="2011-08" db="EMBL/GenBank/DDBJ databases">
        <title>Genome sequence of Naumovozyma castellii.</title>
        <authorList>
            <person name="Gordon J.L."/>
            <person name="Armisen D."/>
            <person name="Proux-Wera E."/>
            <person name="OhEigeartaigh S.S."/>
            <person name="Byrne K.P."/>
            <person name="Wolfe K.H."/>
        </authorList>
    </citation>
    <scope>NUCLEOTIDE SEQUENCE</scope>
    <source>
        <strain>Type strain:CBS 4309</strain>
    </source>
</reference>
<dbReference type="FunCoup" id="G0V576">
    <property type="interactions" value="184"/>
</dbReference>
<name>G0V576_NAUCA</name>
<dbReference type="PANTHER" id="PTHR36721">
    <property type="entry name" value="PROLINE-RICH FAMILY PROTEIN"/>
    <property type="match status" value="1"/>
</dbReference>
<proteinExistence type="predicted"/>
<feature type="compositionally biased region" description="Polar residues" evidence="1">
    <location>
        <begin position="712"/>
        <end position="726"/>
    </location>
</feature>